<sequence length="235" mass="26167">MADEEMVPFDPLMKKKKKKKKTGFDPDAAEAGDTPTEMPAEEPVKEEAQEPEPAQEKAFDDELSLEFGGQKKKKKKKKVEIDMADVKEALPDNEDSTEFVVDGGSAPDADSIDLSFGTKKKKKSKVVDLEEIPDAVDDAYDAVDSAKKPGMKGKAWVGSDRDYSYDELLTRVFDIIREKNPEMATGEKKKIVMRPPQVLRAGAKRTSFANFAEISRMLHRQSKHVLAFLLAELGT</sequence>
<protein>
    <recommendedName>
        <fullName evidence="1">Eukaryotic translation initiation factor 2 subunit 2</fullName>
    </recommendedName>
    <alternativeName>
        <fullName evidence="2">Eukaryotic translation initiation factor 2 subunit beta</fullName>
    </alternativeName>
</protein>
<evidence type="ECO:0000256" key="3">
    <source>
        <dbReference type="SAM" id="MobiDB-lite"/>
    </source>
</evidence>
<dbReference type="EMBL" id="JAIWYP010000009">
    <property type="protein sequence ID" value="KAH3775982.1"/>
    <property type="molecule type" value="Genomic_DNA"/>
</dbReference>
<dbReference type="InterPro" id="IPR002735">
    <property type="entry name" value="Transl_init_fac_IF2/IF5_dom"/>
</dbReference>
<reference evidence="5" key="2">
    <citation type="submission" date="2020-11" db="EMBL/GenBank/DDBJ databases">
        <authorList>
            <person name="McCartney M.A."/>
            <person name="Auch B."/>
            <person name="Kono T."/>
            <person name="Mallez S."/>
            <person name="Becker A."/>
            <person name="Gohl D.M."/>
            <person name="Silverstein K.A.T."/>
            <person name="Koren S."/>
            <person name="Bechman K.B."/>
            <person name="Herman A."/>
            <person name="Abrahante J.E."/>
            <person name="Garbe J."/>
        </authorList>
    </citation>
    <scope>NUCLEOTIDE SEQUENCE</scope>
    <source>
        <strain evidence="5">Duluth1</strain>
        <tissue evidence="5">Whole animal</tissue>
    </source>
</reference>
<dbReference type="InterPro" id="IPR016189">
    <property type="entry name" value="Transl_init_fac_IF2/IF5_N"/>
</dbReference>
<evidence type="ECO:0000259" key="4">
    <source>
        <dbReference type="Pfam" id="PF01873"/>
    </source>
</evidence>
<dbReference type="GO" id="GO:0031369">
    <property type="term" value="F:translation initiation factor binding"/>
    <property type="evidence" value="ECO:0007669"/>
    <property type="project" value="TreeGrafter"/>
</dbReference>
<dbReference type="PANTHER" id="PTHR23001">
    <property type="entry name" value="EUKARYOTIC TRANSLATION INITIATION FACTOR"/>
    <property type="match status" value="1"/>
</dbReference>
<dbReference type="AlphaFoldDB" id="A0A9D4ED73"/>
<reference evidence="5" key="1">
    <citation type="journal article" date="2019" name="bioRxiv">
        <title>The Genome of the Zebra Mussel, Dreissena polymorpha: A Resource for Invasive Species Research.</title>
        <authorList>
            <person name="McCartney M.A."/>
            <person name="Auch B."/>
            <person name="Kono T."/>
            <person name="Mallez S."/>
            <person name="Zhang Y."/>
            <person name="Obille A."/>
            <person name="Becker A."/>
            <person name="Abrahante J.E."/>
            <person name="Garbe J."/>
            <person name="Badalamenti J.P."/>
            <person name="Herman A."/>
            <person name="Mangelson H."/>
            <person name="Liachko I."/>
            <person name="Sullivan S."/>
            <person name="Sone E.D."/>
            <person name="Koren S."/>
            <person name="Silverstein K.A.T."/>
            <person name="Beckman K.B."/>
            <person name="Gohl D.M."/>
        </authorList>
    </citation>
    <scope>NUCLEOTIDE SEQUENCE</scope>
    <source>
        <strain evidence="5">Duluth1</strain>
        <tissue evidence="5">Whole animal</tissue>
    </source>
</reference>
<name>A0A9D4ED73_DREPO</name>
<dbReference type="Proteomes" id="UP000828390">
    <property type="component" value="Unassembled WGS sequence"/>
</dbReference>
<feature type="region of interest" description="Disordered" evidence="3">
    <location>
        <begin position="1"/>
        <end position="78"/>
    </location>
</feature>
<gene>
    <name evidence="5" type="ORF">DPMN_177393</name>
</gene>
<keyword evidence="6" id="KW-1185">Reference proteome</keyword>
<feature type="compositionally biased region" description="Basic and acidic residues" evidence="3">
    <location>
        <begin position="42"/>
        <end position="60"/>
    </location>
</feature>
<dbReference type="GO" id="GO:0003729">
    <property type="term" value="F:mRNA binding"/>
    <property type="evidence" value="ECO:0007669"/>
    <property type="project" value="TreeGrafter"/>
</dbReference>
<comment type="caution">
    <text evidence="5">The sequence shown here is derived from an EMBL/GenBank/DDBJ whole genome shotgun (WGS) entry which is preliminary data.</text>
</comment>
<evidence type="ECO:0000256" key="1">
    <source>
        <dbReference type="ARBA" id="ARBA00040874"/>
    </source>
</evidence>
<dbReference type="SUPFAM" id="SSF100966">
    <property type="entry name" value="Translation initiation factor 2 beta, aIF2beta, N-terminal domain"/>
    <property type="match status" value="1"/>
</dbReference>
<accession>A0A9D4ED73</accession>
<proteinExistence type="predicted"/>
<dbReference type="InterPro" id="IPR045196">
    <property type="entry name" value="IF2/IF5"/>
</dbReference>
<dbReference type="Gene3D" id="3.30.30.170">
    <property type="match status" value="1"/>
</dbReference>
<dbReference type="GO" id="GO:0003743">
    <property type="term" value="F:translation initiation factor activity"/>
    <property type="evidence" value="ECO:0007669"/>
    <property type="project" value="InterPro"/>
</dbReference>
<dbReference type="PANTHER" id="PTHR23001:SF3">
    <property type="entry name" value="EUKARYOTIC TRANSLATION INITIATION FACTOR 2 SUBUNIT 2"/>
    <property type="match status" value="1"/>
</dbReference>
<dbReference type="GO" id="GO:0001731">
    <property type="term" value="P:formation of translation preinitiation complex"/>
    <property type="evidence" value="ECO:0007669"/>
    <property type="project" value="TreeGrafter"/>
</dbReference>
<feature type="domain" description="Translation initiation factor IF2/IF5" evidence="4">
    <location>
        <begin position="184"/>
        <end position="235"/>
    </location>
</feature>
<evidence type="ECO:0000313" key="6">
    <source>
        <dbReference type="Proteomes" id="UP000828390"/>
    </source>
</evidence>
<dbReference type="GO" id="GO:0005850">
    <property type="term" value="C:eukaryotic translation initiation factor 2 complex"/>
    <property type="evidence" value="ECO:0007669"/>
    <property type="project" value="TreeGrafter"/>
</dbReference>
<evidence type="ECO:0000313" key="5">
    <source>
        <dbReference type="EMBL" id="KAH3775982.1"/>
    </source>
</evidence>
<dbReference type="Pfam" id="PF01873">
    <property type="entry name" value="eIF-5_eIF-2B"/>
    <property type="match status" value="1"/>
</dbReference>
<organism evidence="5 6">
    <name type="scientific">Dreissena polymorpha</name>
    <name type="common">Zebra mussel</name>
    <name type="synonym">Mytilus polymorpha</name>
    <dbReference type="NCBI Taxonomy" id="45954"/>
    <lineage>
        <taxon>Eukaryota</taxon>
        <taxon>Metazoa</taxon>
        <taxon>Spiralia</taxon>
        <taxon>Lophotrochozoa</taxon>
        <taxon>Mollusca</taxon>
        <taxon>Bivalvia</taxon>
        <taxon>Autobranchia</taxon>
        <taxon>Heteroconchia</taxon>
        <taxon>Euheterodonta</taxon>
        <taxon>Imparidentia</taxon>
        <taxon>Neoheterodontei</taxon>
        <taxon>Myida</taxon>
        <taxon>Dreissenoidea</taxon>
        <taxon>Dreissenidae</taxon>
        <taxon>Dreissena</taxon>
    </lineage>
</organism>
<evidence type="ECO:0000256" key="2">
    <source>
        <dbReference type="ARBA" id="ARBA00042452"/>
    </source>
</evidence>
<feature type="non-terminal residue" evidence="5">
    <location>
        <position position="235"/>
    </location>
</feature>
<feature type="region of interest" description="Disordered" evidence="3">
    <location>
        <begin position="94"/>
        <end position="114"/>
    </location>
</feature>